<reference evidence="9" key="1">
    <citation type="submission" date="2022-10" db="EMBL/GenBank/DDBJ databases">
        <title>Culturing micro-colonial fungi from biological soil crusts in the Mojave desert and describing Neophaeococcomyces mojavensis, and introducing the new genera and species Taxawa tesnikishii.</title>
        <authorList>
            <person name="Kurbessoian T."/>
            <person name="Stajich J.E."/>
        </authorList>
    </citation>
    <scope>NUCLEOTIDE SEQUENCE</scope>
    <source>
        <strain evidence="9">TK_1</strain>
    </source>
</reference>
<evidence type="ECO:0000256" key="2">
    <source>
        <dbReference type="ARBA" id="ARBA00008585"/>
    </source>
</evidence>
<evidence type="ECO:0000256" key="7">
    <source>
        <dbReference type="ARBA" id="ARBA00023306"/>
    </source>
</evidence>
<organism evidence="9 10">
    <name type="scientific">Coniosporium apollinis</name>
    <dbReference type="NCBI Taxonomy" id="61459"/>
    <lineage>
        <taxon>Eukaryota</taxon>
        <taxon>Fungi</taxon>
        <taxon>Dikarya</taxon>
        <taxon>Ascomycota</taxon>
        <taxon>Pezizomycotina</taxon>
        <taxon>Dothideomycetes</taxon>
        <taxon>Dothideomycetes incertae sedis</taxon>
        <taxon>Coniosporium</taxon>
    </lineage>
</organism>
<keyword evidence="4" id="KW-0498">Mitosis</keyword>
<keyword evidence="5" id="KW-0159">Chromosome partition</keyword>
<dbReference type="InterPro" id="IPR019440">
    <property type="entry name" value="MAU2"/>
</dbReference>
<dbReference type="PANTHER" id="PTHR21394">
    <property type="entry name" value="MAU2 CHROMATID COHESION FACTOR HOMOLOG"/>
    <property type="match status" value="1"/>
</dbReference>
<evidence type="ECO:0008006" key="11">
    <source>
        <dbReference type="Google" id="ProtNLM"/>
    </source>
</evidence>
<keyword evidence="10" id="KW-1185">Reference proteome</keyword>
<dbReference type="Pfam" id="PF10345">
    <property type="entry name" value="Cohesin_load"/>
    <property type="match status" value="1"/>
</dbReference>
<evidence type="ECO:0000256" key="1">
    <source>
        <dbReference type="ARBA" id="ARBA00004123"/>
    </source>
</evidence>
<evidence type="ECO:0000256" key="6">
    <source>
        <dbReference type="ARBA" id="ARBA00023242"/>
    </source>
</evidence>
<dbReference type="Proteomes" id="UP001172684">
    <property type="component" value="Unassembled WGS sequence"/>
</dbReference>
<evidence type="ECO:0000256" key="4">
    <source>
        <dbReference type="ARBA" id="ARBA00022776"/>
    </source>
</evidence>
<keyword evidence="7" id="KW-0131">Cell cycle</keyword>
<evidence type="ECO:0000256" key="3">
    <source>
        <dbReference type="ARBA" id="ARBA00022618"/>
    </source>
</evidence>
<protein>
    <recommendedName>
        <fullName evidence="11">Cohesin loading factor</fullName>
    </recommendedName>
</protein>
<comment type="caution">
    <text evidence="9">The sequence shown here is derived from an EMBL/GenBank/DDBJ whole genome shotgun (WGS) entry which is preliminary data.</text>
</comment>
<accession>A0ABQ9NSQ7</accession>
<dbReference type="EMBL" id="JAPDRL010000029">
    <property type="protein sequence ID" value="KAJ9665432.1"/>
    <property type="molecule type" value="Genomic_DNA"/>
</dbReference>
<sequence>MEYQSSPRPLHSRAHAGAPTNPQYPPFLDNALYPPSLAPTLHPNPADPQGTSHPKVLIPQRSTAHQYQQYRQYQQQDARAYQYDQAYATYPPQYAQMPPAYASNPQMAQPIAYPQVQARPQLPPTPAPTSFDTPSPSMDPALPVDYHLLLLSLAEDYIAAAHGMGSLVALHCRSADMETYYKLIATGLGCMESVLKNWRLHPRMEAELRLRYAGLLHQETENTAQAESVLSKGITLCDRNRLLGLKYSMYLLLARVLFKTNPRAALKSLDNLIPDVEASEHTAWAYAFRFLRASLSLQVPSHPETLPALQHLRRISALADSQGDKAIFVACSAVQAMVHLQSGSMDCIEQAQRAIAAARSYQLQMTAQELGHFVTLLDFIDLACCLQQYNPEQATVKMQAMQASMDRISDEMGSTDDGSFSVLIERSSGGQATTSTGGIFQRTADGRDMLTFTWLRKLDLYLLGYYLSGVIAHLKSSIGGKAEQYLQESLRMSRESFKLPESSGASFLTATDRARWRTLIEWHIYVHLTLLSCYRADWASARTWLDKLHETRHRGAVSEAESLDRWATYLHGVIDQASGNTVSALSIFQSPILSLPDPAPNRSLPVQQDLAILAALNTLLIIRDSAHPQHQQADNLLLKLEPLCFSHPNRAIEASLYLVKATSTPSFHGEAPSIIKTKQYIHTALKVAKSVANQQLLAISMSFMTAMFFKDIVGEQAEKSAKAARHLARGAGSALWTCVADGMLADTLVKHGKREEAAAVLGEARELAAQLPEELGKRCAGGG</sequence>
<feature type="region of interest" description="Disordered" evidence="8">
    <location>
        <begin position="1"/>
        <end position="55"/>
    </location>
</feature>
<evidence type="ECO:0000256" key="8">
    <source>
        <dbReference type="SAM" id="MobiDB-lite"/>
    </source>
</evidence>
<evidence type="ECO:0000313" key="9">
    <source>
        <dbReference type="EMBL" id="KAJ9665432.1"/>
    </source>
</evidence>
<keyword evidence="3" id="KW-0132">Cell division</keyword>
<comment type="subcellular location">
    <subcellularLocation>
        <location evidence="1">Nucleus</location>
    </subcellularLocation>
</comment>
<keyword evidence="6" id="KW-0539">Nucleus</keyword>
<proteinExistence type="inferred from homology"/>
<evidence type="ECO:0000256" key="5">
    <source>
        <dbReference type="ARBA" id="ARBA00022829"/>
    </source>
</evidence>
<comment type="similarity">
    <text evidence="2">Belongs to the SCC4/mau-2 family.</text>
</comment>
<name>A0ABQ9NSQ7_9PEZI</name>
<gene>
    <name evidence="9" type="ORF">H2201_004510</name>
</gene>
<evidence type="ECO:0000313" key="10">
    <source>
        <dbReference type="Proteomes" id="UP001172684"/>
    </source>
</evidence>